<accession>A0A3D8RDT2</accession>
<name>A0A3D8RDT2_9HELO</name>
<dbReference type="Pfam" id="PF05705">
    <property type="entry name" value="DUF829"/>
    <property type="match status" value="1"/>
</dbReference>
<feature type="compositionally biased region" description="Polar residues" evidence="1">
    <location>
        <begin position="1"/>
        <end position="12"/>
    </location>
</feature>
<dbReference type="InterPro" id="IPR008547">
    <property type="entry name" value="DUF829_TMEM53"/>
</dbReference>
<reference evidence="2 3" key="1">
    <citation type="journal article" date="2018" name="IMA Fungus">
        <title>IMA Genome-F 9: Draft genome sequence of Annulohypoxylon stygium, Aspergillus mulundensis, Berkeleyomyces basicola (syn. Thielaviopsis basicola), Ceratocystis smalleyi, two Cercospora beticola strains, Coleophoma cylindrospora, Fusarium fracticaudum, Phialophora cf. hyalina, and Morchella septimelata.</title>
        <authorList>
            <person name="Wingfield B.D."/>
            <person name="Bills G.F."/>
            <person name="Dong Y."/>
            <person name="Huang W."/>
            <person name="Nel W.J."/>
            <person name="Swalarsk-Parry B.S."/>
            <person name="Vaghefi N."/>
            <person name="Wilken P.M."/>
            <person name="An Z."/>
            <person name="de Beer Z.W."/>
            <person name="De Vos L."/>
            <person name="Chen L."/>
            <person name="Duong T.A."/>
            <person name="Gao Y."/>
            <person name="Hammerbacher A."/>
            <person name="Kikkert J.R."/>
            <person name="Li Y."/>
            <person name="Li H."/>
            <person name="Li K."/>
            <person name="Li Q."/>
            <person name="Liu X."/>
            <person name="Ma X."/>
            <person name="Naidoo K."/>
            <person name="Pethybridge S.J."/>
            <person name="Sun J."/>
            <person name="Steenkamp E.T."/>
            <person name="van der Nest M.A."/>
            <person name="van Wyk S."/>
            <person name="Wingfield M.J."/>
            <person name="Xiong C."/>
            <person name="Yue Q."/>
            <person name="Zhang X."/>
        </authorList>
    </citation>
    <scope>NUCLEOTIDE SEQUENCE [LARGE SCALE GENOMIC DNA]</scope>
    <source>
        <strain evidence="2 3">BP5796</strain>
    </source>
</reference>
<evidence type="ECO:0000313" key="2">
    <source>
        <dbReference type="EMBL" id="RDW72182.1"/>
    </source>
</evidence>
<protein>
    <submittedName>
        <fullName evidence="2">Uncharacterized protein</fullName>
    </submittedName>
</protein>
<feature type="region of interest" description="Disordered" evidence="1">
    <location>
        <begin position="1"/>
        <end position="20"/>
    </location>
</feature>
<sequence length="200" mass="21248">MASPITSSTALQPDSKKTMPATIPPLHNFVKLTSNISIYTPDASPPAITAAGTKPSTQDPTTILFCAWLNAHPRHIAKFLAHYQHRYPAARIILVRINTQQFIFESEAKRKQDMEPVVAALLAGPPTTRGAATDAEDRLLVHVCSSGGGKRLDPALCVWPPGAAGGGRQAILVGIHPVLHEHGSAEYGDHLHGALHTAGA</sequence>
<dbReference type="AlphaFoldDB" id="A0A3D8RDT2"/>
<comment type="caution">
    <text evidence="2">The sequence shown here is derived from an EMBL/GenBank/DDBJ whole genome shotgun (WGS) entry which is preliminary data.</text>
</comment>
<dbReference type="EMBL" id="PDLN01000011">
    <property type="protein sequence ID" value="RDW72182.1"/>
    <property type="molecule type" value="Genomic_DNA"/>
</dbReference>
<organism evidence="2 3">
    <name type="scientific">Coleophoma crateriformis</name>
    <dbReference type="NCBI Taxonomy" id="565419"/>
    <lineage>
        <taxon>Eukaryota</taxon>
        <taxon>Fungi</taxon>
        <taxon>Dikarya</taxon>
        <taxon>Ascomycota</taxon>
        <taxon>Pezizomycotina</taxon>
        <taxon>Leotiomycetes</taxon>
        <taxon>Helotiales</taxon>
        <taxon>Dermateaceae</taxon>
        <taxon>Coleophoma</taxon>
    </lineage>
</organism>
<evidence type="ECO:0000313" key="3">
    <source>
        <dbReference type="Proteomes" id="UP000256328"/>
    </source>
</evidence>
<dbReference type="OrthoDB" id="77878at2759"/>
<gene>
    <name evidence="2" type="ORF">BP5796_08216</name>
</gene>
<keyword evidence="3" id="KW-1185">Reference proteome</keyword>
<proteinExistence type="predicted"/>
<dbReference type="Proteomes" id="UP000256328">
    <property type="component" value="Unassembled WGS sequence"/>
</dbReference>
<evidence type="ECO:0000256" key="1">
    <source>
        <dbReference type="SAM" id="MobiDB-lite"/>
    </source>
</evidence>